<dbReference type="AlphaFoldDB" id="A0A6C0ILL0"/>
<dbReference type="PANTHER" id="PTHR11733">
    <property type="entry name" value="ZINC METALLOPROTEASE FAMILY M13 NEPRILYSIN-RELATED"/>
    <property type="match status" value="1"/>
</dbReference>
<accession>A0A6C0ILL0</accession>
<evidence type="ECO:0000313" key="9">
    <source>
        <dbReference type="EMBL" id="QHT94068.1"/>
    </source>
</evidence>
<organism evidence="9">
    <name type="scientific">viral metagenome</name>
    <dbReference type="NCBI Taxonomy" id="1070528"/>
    <lineage>
        <taxon>unclassified sequences</taxon>
        <taxon>metagenomes</taxon>
        <taxon>organismal metagenomes</taxon>
    </lineage>
</organism>
<dbReference type="PANTHER" id="PTHR11733:SF237">
    <property type="entry name" value="NEPRILYSIN-LIKE 4"/>
    <property type="match status" value="1"/>
</dbReference>
<feature type="domain" description="Peptidase M13 N-terminal" evidence="8">
    <location>
        <begin position="82"/>
        <end position="464"/>
    </location>
</feature>
<dbReference type="Gene3D" id="1.10.1380.10">
    <property type="entry name" value="Neutral endopeptidase , domain2"/>
    <property type="match status" value="1"/>
</dbReference>
<dbReference type="InterPro" id="IPR000718">
    <property type="entry name" value="Peptidase_M13"/>
</dbReference>
<evidence type="ECO:0000256" key="2">
    <source>
        <dbReference type="ARBA" id="ARBA00022670"/>
    </source>
</evidence>
<keyword evidence="4" id="KW-0378">Hydrolase</keyword>
<dbReference type="EMBL" id="MN740214">
    <property type="protein sequence ID" value="QHT94068.1"/>
    <property type="molecule type" value="Genomic_DNA"/>
</dbReference>
<dbReference type="Gene3D" id="3.40.390.10">
    <property type="entry name" value="Collagenase (Catalytic Domain)"/>
    <property type="match status" value="1"/>
</dbReference>
<proteinExistence type="predicted"/>
<evidence type="ECO:0000256" key="1">
    <source>
        <dbReference type="ARBA" id="ARBA00001947"/>
    </source>
</evidence>
<evidence type="ECO:0000256" key="5">
    <source>
        <dbReference type="ARBA" id="ARBA00022833"/>
    </source>
</evidence>
<dbReference type="GO" id="GO:0004222">
    <property type="term" value="F:metalloendopeptidase activity"/>
    <property type="evidence" value="ECO:0007669"/>
    <property type="project" value="InterPro"/>
</dbReference>
<evidence type="ECO:0000259" key="8">
    <source>
        <dbReference type="Pfam" id="PF05649"/>
    </source>
</evidence>
<keyword evidence="5" id="KW-0862">Zinc</keyword>
<dbReference type="InterPro" id="IPR008753">
    <property type="entry name" value="Peptidase_M13_N"/>
</dbReference>
<evidence type="ECO:0000259" key="7">
    <source>
        <dbReference type="Pfam" id="PF01431"/>
    </source>
</evidence>
<dbReference type="CDD" id="cd08662">
    <property type="entry name" value="M13"/>
    <property type="match status" value="1"/>
</dbReference>
<evidence type="ECO:0000256" key="6">
    <source>
        <dbReference type="ARBA" id="ARBA00023049"/>
    </source>
</evidence>
<dbReference type="GO" id="GO:0046872">
    <property type="term" value="F:metal ion binding"/>
    <property type="evidence" value="ECO:0007669"/>
    <property type="project" value="UniProtKB-KW"/>
</dbReference>
<dbReference type="InterPro" id="IPR018497">
    <property type="entry name" value="Peptidase_M13_C"/>
</dbReference>
<feature type="domain" description="Peptidase M13 C-terminal" evidence="7">
    <location>
        <begin position="528"/>
        <end position="728"/>
    </location>
</feature>
<comment type="cofactor">
    <cofactor evidence="1">
        <name>Zn(2+)</name>
        <dbReference type="ChEBI" id="CHEBI:29105"/>
    </cofactor>
</comment>
<keyword evidence="6" id="KW-0482">Metalloprotease</keyword>
<protein>
    <recommendedName>
        <fullName evidence="10">Peptidase M13 C-terminal domain-containing protein</fullName>
    </recommendedName>
</protein>
<dbReference type="Pfam" id="PF01431">
    <property type="entry name" value="Peptidase_M13"/>
    <property type="match status" value="1"/>
</dbReference>
<dbReference type="InterPro" id="IPR024079">
    <property type="entry name" value="MetalloPept_cat_dom_sf"/>
</dbReference>
<dbReference type="InterPro" id="IPR042089">
    <property type="entry name" value="Peptidase_M13_dom_2"/>
</dbReference>
<dbReference type="PROSITE" id="PS51885">
    <property type="entry name" value="NEPRILYSIN"/>
    <property type="match status" value="1"/>
</dbReference>
<dbReference type="GO" id="GO:0016485">
    <property type="term" value="P:protein processing"/>
    <property type="evidence" value="ECO:0007669"/>
    <property type="project" value="TreeGrafter"/>
</dbReference>
<reference evidence="9" key="1">
    <citation type="journal article" date="2020" name="Nature">
        <title>Giant virus diversity and host interactions through global metagenomics.</title>
        <authorList>
            <person name="Schulz F."/>
            <person name="Roux S."/>
            <person name="Paez-Espino D."/>
            <person name="Jungbluth S."/>
            <person name="Walsh D.A."/>
            <person name="Denef V.J."/>
            <person name="McMahon K.D."/>
            <person name="Konstantinidis K.T."/>
            <person name="Eloe-Fadrosh E.A."/>
            <person name="Kyrpides N.C."/>
            <person name="Woyke T."/>
        </authorList>
    </citation>
    <scope>NUCLEOTIDE SEQUENCE</scope>
    <source>
        <strain evidence="9">GVMAG-M-3300024258-14</strain>
    </source>
</reference>
<evidence type="ECO:0008006" key="10">
    <source>
        <dbReference type="Google" id="ProtNLM"/>
    </source>
</evidence>
<evidence type="ECO:0000256" key="4">
    <source>
        <dbReference type="ARBA" id="ARBA00022801"/>
    </source>
</evidence>
<dbReference type="Pfam" id="PF05649">
    <property type="entry name" value="Peptidase_M13_N"/>
    <property type="match status" value="1"/>
</dbReference>
<dbReference type="SUPFAM" id="SSF55486">
    <property type="entry name" value="Metalloproteases ('zincins'), catalytic domain"/>
    <property type="match status" value="1"/>
</dbReference>
<sequence>MVKVKTKSKKKIKNKTRKQIKINEGLVKIEDSSIDPKCVSLKPFQAKYEKTFSKSLVKSNKSFKKKIAKQLLQQFAPTRLNPNNDFYNYINYTWLKKLEVTDKQKYIVQFDDFRLVQDRVYQELDKHIMDYIKTNKNRLSTELKHFRTSVIKMNTKDDSRKLALKRVDYVNEMCSANDEKKLWQLLGHINSDEMIASSAPFVWSIAPNEKQSANYCSYIYPHSFSILDINVYFEKSAYANNYKSEFIKHCNKLFDTLLGKGKHNFNPNDVLDVEIELINTYDCKGVMGTKGNYNKITKNEAMEKYGFNWEELTKSLGYKTTPPFFVTSSLEYLKCATSLMKEKWNSKKWKTYWVWIFLRQIARVTRDWEEITYKFHGEFQRGQEKINYSDSVSASLYMSVPFNTFLTNQYLKHHKNPKALLYVKTLCEDLKIVFMRIIKRNKWLSPKTKKYALLKLKNIEFVIGHMSKLREDPLLGYTTNLYDNMKKIHNWRHKKFIELDGNPTIDIPLMDWSAYPVKMAGNQAYVVNASYTPAKNSIFINLGYIQKPFIDMDERGIEYNLANIGFTIGHELSHALDDWGSKYDDKGNLHDWWSPKDKTIFKKMQNEVTSQYTEFAKRDKIIYDAAIGIGENVADISAMAIVDEYLRDFQEKNNTLPAIRSLSYEALYTYYAFQMKQQLATNALAAQLKTNPHALDKYRTNIPLSRSQIYRALFNIKKGDNMWWNNTNTIW</sequence>
<name>A0A6C0ILL0_9ZZZZ</name>
<evidence type="ECO:0000256" key="3">
    <source>
        <dbReference type="ARBA" id="ARBA00022723"/>
    </source>
</evidence>
<keyword evidence="3" id="KW-0479">Metal-binding</keyword>
<dbReference type="GO" id="GO:0005886">
    <property type="term" value="C:plasma membrane"/>
    <property type="evidence" value="ECO:0007669"/>
    <property type="project" value="TreeGrafter"/>
</dbReference>
<keyword evidence="2" id="KW-0645">Protease</keyword>